<dbReference type="AlphaFoldDB" id="A0A0M0JMM5"/>
<accession>A0A0M0JMM5</accession>
<feature type="region of interest" description="Disordered" evidence="1">
    <location>
        <begin position="433"/>
        <end position="459"/>
    </location>
</feature>
<feature type="compositionally biased region" description="Low complexity" evidence="1">
    <location>
        <begin position="24"/>
        <end position="40"/>
    </location>
</feature>
<feature type="region of interest" description="Disordered" evidence="1">
    <location>
        <begin position="318"/>
        <end position="346"/>
    </location>
</feature>
<feature type="compositionally biased region" description="Polar residues" evidence="1">
    <location>
        <begin position="1"/>
        <end position="11"/>
    </location>
</feature>
<evidence type="ECO:0008006" key="4">
    <source>
        <dbReference type="Google" id="ProtNLM"/>
    </source>
</evidence>
<feature type="non-terminal residue" evidence="2">
    <location>
        <position position="1"/>
    </location>
</feature>
<proteinExistence type="predicted"/>
<keyword evidence="3" id="KW-1185">Reference proteome</keyword>
<feature type="non-terminal residue" evidence="2">
    <location>
        <position position="459"/>
    </location>
</feature>
<name>A0A0M0JMM5_9EUKA</name>
<sequence>NASTEAPSNATSAPSHPPAKKRSSSSSGGASGSSHAANSTAASTVANAIKTCPACGEINPLARLSCRLCAAKFSVRQTSQLLQQPSRPMNGASGEVRYAELETGLDESSLGPSSDPCSSEVSALAFQRLPKEAQIQVMQEKAAHRLLAQTLHQQVVEELHKNPELAADPEQQLQFKRLAQQQLLYQMALATQAAAAPSDAHGGGHGGGVGAYLDDEEEEAMYATYDLGGARGGYGDRADYEGDDRYSAGDGPRNGLGSAHGAEWVDDDQPLPRNSERNGDRFGIAGGGGMGAVMGGLGRGQWDDPFEADVKALVNATLGGGGGRASGRGGGRKGAGQGRSFASHQKHQKHASLLALDFAAESIELNDSDIMDLAGIGGGHGRPAGAVSGAKGLKRAGLASPPAGHLGAQHGASWKRIRLQLCGARAHVATGKSGAQHGAGLAKGSSGAQHGASTKSAGR</sequence>
<feature type="region of interest" description="Disordered" evidence="1">
    <location>
        <begin position="241"/>
        <end position="285"/>
    </location>
</feature>
<protein>
    <recommendedName>
        <fullName evidence="4">RanBP2-type domain-containing protein</fullName>
    </recommendedName>
</protein>
<gene>
    <name evidence="2" type="ORF">Ctob_007653</name>
</gene>
<organism evidence="2 3">
    <name type="scientific">Chrysochromulina tobinii</name>
    <dbReference type="NCBI Taxonomy" id="1460289"/>
    <lineage>
        <taxon>Eukaryota</taxon>
        <taxon>Haptista</taxon>
        <taxon>Haptophyta</taxon>
        <taxon>Prymnesiophyceae</taxon>
        <taxon>Prymnesiales</taxon>
        <taxon>Chrysochromulinaceae</taxon>
        <taxon>Chrysochromulina</taxon>
    </lineage>
</organism>
<evidence type="ECO:0000256" key="1">
    <source>
        <dbReference type="SAM" id="MobiDB-lite"/>
    </source>
</evidence>
<evidence type="ECO:0000313" key="3">
    <source>
        <dbReference type="Proteomes" id="UP000037460"/>
    </source>
</evidence>
<evidence type="ECO:0000313" key="2">
    <source>
        <dbReference type="EMBL" id="KOO27849.1"/>
    </source>
</evidence>
<comment type="caution">
    <text evidence="2">The sequence shown here is derived from an EMBL/GenBank/DDBJ whole genome shotgun (WGS) entry which is preliminary data.</text>
</comment>
<feature type="region of interest" description="Disordered" evidence="1">
    <location>
        <begin position="1"/>
        <end position="40"/>
    </location>
</feature>
<dbReference type="Proteomes" id="UP000037460">
    <property type="component" value="Unassembled WGS sequence"/>
</dbReference>
<feature type="compositionally biased region" description="Polar residues" evidence="1">
    <location>
        <begin position="446"/>
        <end position="459"/>
    </location>
</feature>
<reference evidence="3" key="1">
    <citation type="journal article" date="2015" name="PLoS Genet.">
        <title>Genome Sequence and Transcriptome Analyses of Chrysochromulina tobin: Metabolic Tools for Enhanced Algal Fitness in the Prominent Order Prymnesiales (Haptophyceae).</title>
        <authorList>
            <person name="Hovde B.T."/>
            <person name="Deodato C.R."/>
            <person name="Hunsperger H.M."/>
            <person name="Ryken S.A."/>
            <person name="Yost W."/>
            <person name="Jha R.K."/>
            <person name="Patterson J."/>
            <person name="Monnat R.J. Jr."/>
            <person name="Barlow S.B."/>
            <person name="Starkenburg S.R."/>
            <person name="Cattolico R.A."/>
        </authorList>
    </citation>
    <scope>NUCLEOTIDE SEQUENCE</scope>
    <source>
        <strain evidence="3">CCMP291</strain>
    </source>
</reference>
<dbReference type="EMBL" id="JWZX01002655">
    <property type="protein sequence ID" value="KOO27849.1"/>
    <property type="molecule type" value="Genomic_DNA"/>
</dbReference>
<feature type="compositionally biased region" description="Gly residues" evidence="1">
    <location>
        <begin position="318"/>
        <end position="337"/>
    </location>
</feature>